<name>A0A9P5ZXW2_PLEER</name>
<reference evidence="2" key="1">
    <citation type="submission" date="2020-11" db="EMBL/GenBank/DDBJ databases">
        <authorList>
            <consortium name="DOE Joint Genome Institute"/>
            <person name="Ahrendt S."/>
            <person name="Riley R."/>
            <person name="Andreopoulos W."/>
            <person name="Labutti K."/>
            <person name="Pangilinan J."/>
            <person name="Ruiz-Duenas F.J."/>
            <person name="Barrasa J.M."/>
            <person name="Sanchez-Garcia M."/>
            <person name="Camarero S."/>
            <person name="Miyauchi S."/>
            <person name="Serrano A."/>
            <person name="Linde D."/>
            <person name="Babiker R."/>
            <person name="Drula E."/>
            <person name="Ayuso-Fernandez I."/>
            <person name="Pacheco R."/>
            <person name="Padilla G."/>
            <person name="Ferreira P."/>
            <person name="Barriuso J."/>
            <person name="Kellner H."/>
            <person name="Castanera R."/>
            <person name="Alfaro M."/>
            <person name="Ramirez L."/>
            <person name="Pisabarro A.G."/>
            <person name="Kuo A."/>
            <person name="Tritt A."/>
            <person name="Lipzen A."/>
            <person name="He G."/>
            <person name="Yan M."/>
            <person name="Ng V."/>
            <person name="Cullen D."/>
            <person name="Martin F."/>
            <person name="Rosso M.-N."/>
            <person name="Henrissat B."/>
            <person name="Hibbett D."/>
            <person name="Martinez A.T."/>
            <person name="Grigoriev I.V."/>
        </authorList>
    </citation>
    <scope>NUCLEOTIDE SEQUENCE</scope>
    <source>
        <strain evidence="2">ATCC 90797</strain>
    </source>
</reference>
<feature type="transmembrane region" description="Helical" evidence="1">
    <location>
        <begin position="74"/>
        <end position="97"/>
    </location>
</feature>
<feature type="transmembrane region" description="Helical" evidence="1">
    <location>
        <begin position="150"/>
        <end position="174"/>
    </location>
</feature>
<evidence type="ECO:0000256" key="1">
    <source>
        <dbReference type="SAM" id="Phobius"/>
    </source>
</evidence>
<feature type="transmembrane region" description="Helical" evidence="1">
    <location>
        <begin position="42"/>
        <end position="62"/>
    </location>
</feature>
<evidence type="ECO:0008006" key="4">
    <source>
        <dbReference type="Google" id="ProtNLM"/>
    </source>
</evidence>
<dbReference type="EMBL" id="MU154556">
    <property type="protein sequence ID" value="KAF9495994.1"/>
    <property type="molecule type" value="Genomic_DNA"/>
</dbReference>
<gene>
    <name evidence="2" type="ORF">BDN71DRAFT_796158</name>
</gene>
<keyword evidence="1" id="KW-0472">Membrane</keyword>
<dbReference type="Proteomes" id="UP000807025">
    <property type="component" value="Unassembled WGS sequence"/>
</dbReference>
<keyword evidence="3" id="KW-1185">Reference proteome</keyword>
<feature type="transmembrane region" description="Helical" evidence="1">
    <location>
        <begin position="109"/>
        <end position="130"/>
    </location>
</feature>
<keyword evidence="1" id="KW-1133">Transmembrane helix</keyword>
<evidence type="ECO:0000313" key="2">
    <source>
        <dbReference type="EMBL" id="KAF9495994.1"/>
    </source>
</evidence>
<protein>
    <recommendedName>
        <fullName evidence="4">MARVEL domain-containing protein</fullName>
    </recommendedName>
</protein>
<sequence length="223" mass="24877">MFRTEAPVLLQRHPYISPLLPPTPSVWYIMAKLPHVAIEEMLLAFFCVCDFILIAIALTALLKTNTLSPLPTFTAFLATFAFGVFAVSVAIAAYTHVRTRYPISRRNIKGMWTFGILFFLALVAIIHAALRISRGALCADYQALPSSCGFGGLTLALWCLIALIGVCGTVVSYFHVEKACKITPYPNNYQATIHSTPSYPQRAYHLSPNRRMHHPSEHHFRAL</sequence>
<evidence type="ECO:0000313" key="3">
    <source>
        <dbReference type="Proteomes" id="UP000807025"/>
    </source>
</evidence>
<dbReference type="OrthoDB" id="2912553at2759"/>
<proteinExistence type="predicted"/>
<keyword evidence="1" id="KW-0812">Transmembrane</keyword>
<comment type="caution">
    <text evidence="2">The sequence shown here is derived from an EMBL/GenBank/DDBJ whole genome shotgun (WGS) entry which is preliminary data.</text>
</comment>
<accession>A0A9P5ZXW2</accession>
<dbReference type="AlphaFoldDB" id="A0A9P5ZXW2"/>
<organism evidence="2 3">
    <name type="scientific">Pleurotus eryngii</name>
    <name type="common">Boletus of the steppes</name>
    <dbReference type="NCBI Taxonomy" id="5323"/>
    <lineage>
        <taxon>Eukaryota</taxon>
        <taxon>Fungi</taxon>
        <taxon>Dikarya</taxon>
        <taxon>Basidiomycota</taxon>
        <taxon>Agaricomycotina</taxon>
        <taxon>Agaricomycetes</taxon>
        <taxon>Agaricomycetidae</taxon>
        <taxon>Agaricales</taxon>
        <taxon>Pleurotineae</taxon>
        <taxon>Pleurotaceae</taxon>
        <taxon>Pleurotus</taxon>
    </lineage>
</organism>